<feature type="non-terminal residue" evidence="1">
    <location>
        <position position="209"/>
    </location>
</feature>
<dbReference type="AlphaFoldDB" id="A0AAW0AEQ5"/>
<protein>
    <submittedName>
        <fullName evidence="1">Uncharacterized protein</fullName>
    </submittedName>
</protein>
<proteinExistence type="predicted"/>
<feature type="non-terminal residue" evidence="1">
    <location>
        <position position="1"/>
    </location>
</feature>
<dbReference type="Proteomes" id="UP001362999">
    <property type="component" value="Unassembled WGS sequence"/>
</dbReference>
<comment type="caution">
    <text evidence="1">The sequence shown here is derived from an EMBL/GenBank/DDBJ whole genome shotgun (WGS) entry which is preliminary data.</text>
</comment>
<reference evidence="1 2" key="1">
    <citation type="journal article" date="2024" name="J Genomics">
        <title>Draft genome sequencing and assembly of Favolaschia claudopus CIRM-BRFM 2984 isolated from oak limbs.</title>
        <authorList>
            <person name="Navarro D."/>
            <person name="Drula E."/>
            <person name="Chaduli D."/>
            <person name="Cazenave R."/>
            <person name="Ahrendt S."/>
            <person name="Wang J."/>
            <person name="Lipzen A."/>
            <person name="Daum C."/>
            <person name="Barry K."/>
            <person name="Grigoriev I.V."/>
            <person name="Favel A."/>
            <person name="Rosso M.N."/>
            <person name="Martin F."/>
        </authorList>
    </citation>
    <scope>NUCLEOTIDE SEQUENCE [LARGE SCALE GENOMIC DNA]</scope>
    <source>
        <strain evidence="1 2">CIRM-BRFM 2984</strain>
    </source>
</reference>
<keyword evidence="2" id="KW-1185">Reference proteome</keyword>
<organism evidence="1 2">
    <name type="scientific">Favolaschia claudopus</name>
    <dbReference type="NCBI Taxonomy" id="2862362"/>
    <lineage>
        <taxon>Eukaryota</taxon>
        <taxon>Fungi</taxon>
        <taxon>Dikarya</taxon>
        <taxon>Basidiomycota</taxon>
        <taxon>Agaricomycotina</taxon>
        <taxon>Agaricomycetes</taxon>
        <taxon>Agaricomycetidae</taxon>
        <taxon>Agaricales</taxon>
        <taxon>Marasmiineae</taxon>
        <taxon>Mycenaceae</taxon>
        <taxon>Favolaschia</taxon>
    </lineage>
</organism>
<evidence type="ECO:0000313" key="1">
    <source>
        <dbReference type="EMBL" id="KAK7007526.1"/>
    </source>
</evidence>
<evidence type="ECO:0000313" key="2">
    <source>
        <dbReference type="Proteomes" id="UP001362999"/>
    </source>
</evidence>
<sequence length="209" mass="23988">NVKPEDIPENWPEHFEEALRMMNDRILTALKATPRELLFARAFTPEQKLHADPTPTTPADVDIHFALADSMRWTAHLRSLKRAAEQKASVEANAPIVTFKIGDLVQWYDSEADKNHMSVNKLKPRWSAPVQIYAKFLNSYSLCGLDGIPLKNLQFVHSRRLRHFIPLRGSSLDQKHPRPEEYIPTAQDLEIAEAEERMAESLHQSETMI</sequence>
<dbReference type="EMBL" id="JAWWNJ010000070">
    <property type="protein sequence ID" value="KAK7007526.1"/>
    <property type="molecule type" value="Genomic_DNA"/>
</dbReference>
<accession>A0AAW0AEQ5</accession>
<gene>
    <name evidence="1" type="ORF">R3P38DRAFT_2389301</name>
</gene>
<name>A0AAW0AEQ5_9AGAR</name>